<evidence type="ECO:0000313" key="3">
    <source>
        <dbReference type="EMBL" id="MBE0459289.1"/>
    </source>
</evidence>
<evidence type="ECO:0000259" key="2">
    <source>
        <dbReference type="Pfam" id="PF12680"/>
    </source>
</evidence>
<evidence type="ECO:0000313" key="4">
    <source>
        <dbReference type="Proteomes" id="UP000707245"/>
    </source>
</evidence>
<dbReference type="InterPro" id="IPR037401">
    <property type="entry name" value="SnoaL-like"/>
</dbReference>
<protein>
    <submittedName>
        <fullName evidence="3">Nuclear transport factor 2 family protein</fullName>
    </submittedName>
</protein>
<dbReference type="InterPro" id="IPR032710">
    <property type="entry name" value="NTF2-like_dom_sf"/>
</dbReference>
<dbReference type="Proteomes" id="UP000707245">
    <property type="component" value="Unassembled WGS sequence"/>
</dbReference>
<dbReference type="SUPFAM" id="SSF54427">
    <property type="entry name" value="NTF2-like"/>
    <property type="match status" value="1"/>
</dbReference>
<organism evidence="3 4">
    <name type="scientific">Pseudoalteromonas prydzensis</name>
    <dbReference type="NCBI Taxonomy" id="182141"/>
    <lineage>
        <taxon>Bacteria</taxon>
        <taxon>Pseudomonadati</taxon>
        <taxon>Pseudomonadota</taxon>
        <taxon>Gammaproteobacteria</taxon>
        <taxon>Alteromonadales</taxon>
        <taxon>Pseudoalteromonadaceae</taxon>
        <taxon>Pseudoalteromonas</taxon>
    </lineage>
</organism>
<gene>
    <name evidence="3" type="ORF">EI167_17965</name>
</gene>
<keyword evidence="1" id="KW-0732">Signal</keyword>
<dbReference type="Pfam" id="PF12680">
    <property type="entry name" value="SnoaL_2"/>
    <property type="match status" value="1"/>
</dbReference>
<keyword evidence="4" id="KW-1185">Reference proteome</keyword>
<name>A0ABR9FR51_9GAMM</name>
<dbReference type="RefSeq" id="WP_192542732.1">
    <property type="nucleotide sequence ID" value="NZ_JBQELX010000171.1"/>
</dbReference>
<accession>A0ABR9FR51</accession>
<feature type="domain" description="SnoaL-like" evidence="2">
    <location>
        <begin position="163"/>
        <end position="266"/>
    </location>
</feature>
<comment type="caution">
    <text evidence="3">The sequence shown here is derived from an EMBL/GenBank/DDBJ whole genome shotgun (WGS) entry which is preliminary data.</text>
</comment>
<dbReference type="Gene3D" id="3.10.450.50">
    <property type="match status" value="1"/>
</dbReference>
<sequence>MKPLFFVVSLLFSWQLLATESTSVESQVKTETKAAETKAAEDKVEPVKTTAPVTAIKPTESDLQDGPAVITLTPENAEQSTPTDIEPTQPIVVDPYKNNMIEVVDTSKILGTETAKPADTPKTQQEKEVAVAQAEQAVIQAKEALTLKQQVKAKQSRESLAVIEQLIKAYNARNIDAFISMYDENVEFYAFPNELLFKGKEKLIARYGIVFKKLKCIKSSPIKRIVHGNIVIDHELSETCSTDPNVVDKRTELISSYQVENGKITKVLFFR</sequence>
<dbReference type="EMBL" id="RRZA01000071">
    <property type="protein sequence ID" value="MBE0459289.1"/>
    <property type="molecule type" value="Genomic_DNA"/>
</dbReference>
<evidence type="ECO:0000256" key="1">
    <source>
        <dbReference type="SAM" id="SignalP"/>
    </source>
</evidence>
<proteinExistence type="predicted"/>
<reference evidence="3 4" key="1">
    <citation type="submission" date="2020-07" db="EMBL/GenBank/DDBJ databases">
        <title>Halophilic bacteria isolated from french cheeses.</title>
        <authorList>
            <person name="Kothe C.I."/>
            <person name="Farah-Kraiem B."/>
            <person name="Renault P."/>
            <person name="Dridi B."/>
        </authorList>
    </citation>
    <scope>NUCLEOTIDE SEQUENCE [LARGE SCALE GENOMIC DNA]</scope>
    <source>
        <strain evidence="3 4">FME14</strain>
    </source>
</reference>
<feature type="signal peptide" evidence="1">
    <location>
        <begin position="1"/>
        <end position="18"/>
    </location>
</feature>
<feature type="chain" id="PRO_5047092124" evidence="1">
    <location>
        <begin position="19"/>
        <end position="271"/>
    </location>
</feature>